<protein>
    <submittedName>
        <fullName evidence="2">DUF1638 domain-containing protein</fullName>
    </submittedName>
</protein>
<dbReference type="Proteomes" id="UP000218387">
    <property type="component" value="Chromosome"/>
</dbReference>
<reference evidence="2 3" key="1">
    <citation type="submission" date="2018-05" db="EMBL/GenBank/DDBJ databases">
        <title>Genome comparison of Eubacterium sp.</title>
        <authorList>
            <person name="Feng Y."/>
            <person name="Sanchez-Andrea I."/>
            <person name="Stams A.J.M."/>
            <person name="De Vos W.M."/>
        </authorList>
    </citation>
    <scope>NUCLEOTIDE SEQUENCE [LARGE SCALE GENOMIC DNA]</scope>
    <source>
        <strain evidence="2 3">YI</strain>
    </source>
</reference>
<proteinExistence type="predicted"/>
<dbReference type="InterPro" id="IPR012437">
    <property type="entry name" value="DUF1638"/>
</dbReference>
<sequence length="226" mass="26085">MKRRKLLACETIKDEVELIKEKCGVDIETVWMDNTLHAYPENLRDALQAEIDKIGEDADELLFAYGNCGNGLVGLKSSYPTMIIPRYGDCIDMFLSNLDNLERVRTTTYFLTRGWLDGKQSLEWEIDYNYKRFGEKRAHKIMDMIYRHYEYLMLIDTGAYDLEAAKPRVDKIAETIKLEPVVKQGDISPIEKLLTGDWDTAHFCVIPPGRETTYHDFDGASLRLPC</sequence>
<dbReference type="Pfam" id="PF07796">
    <property type="entry name" value="DUF1638"/>
    <property type="match status" value="1"/>
</dbReference>
<feature type="domain" description="DUF1638" evidence="1">
    <location>
        <begin position="31"/>
        <end position="194"/>
    </location>
</feature>
<dbReference type="RefSeq" id="WP_074618589.1">
    <property type="nucleotide sequence ID" value="NZ_CP029487.1"/>
</dbReference>
<accession>A0A4P9CB60</accession>
<dbReference type="AlphaFoldDB" id="A0A4P9CB60"/>
<gene>
    <name evidence="2" type="ORF">CPZ25_016635</name>
</gene>
<keyword evidence="3" id="KW-1185">Reference proteome</keyword>
<evidence type="ECO:0000259" key="1">
    <source>
        <dbReference type="Pfam" id="PF07796"/>
    </source>
</evidence>
<dbReference type="KEGG" id="emt:CPZ25_016635"/>
<evidence type="ECO:0000313" key="3">
    <source>
        <dbReference type="Proteomes" id="UP000218387"/>
    </source>
</evidence>
<evidence type="ECO:0000313" key="2">
    <source>
        <dbReference type="EMBL" id="QCT72880.1"/>
    </source>
</evidence>
<dbReference type="EMBL" id="CP029487">
    <property type="protein sequence ID" value="QCT72880.1"/>
    <property type="molecule type" value="Genomic_DNA"/>
</dbReference>
<organism evidence="2 3">
    <name type="scientific">Eubacterium maltosivorans</name>
    <dbReference type="NCBI Taxonomy" id="2041044"/>
    <lineage>
        <taxon>Bacteria</taxon>
        <taxon>Bacillati</taxon>
        <taxon>Bacillota</taxon>
        <taxon>Clostridia</taxon>
        <taxon>Eubacteriales</taxon>
        <taxon>Eubacteriaceae</taxon>
        <taxon>Eubacterium</taxon>
    </lineage>
</organism>
<name>A0A4P9CB60_EUBML</name>